<sequence>MENDWTEDIETVLENIRINCVLLSNTHKSRYFVLHESLKFYRLPVIVLSGLNSIFSVGLQPYVEQQAISIINCLLALTCSIIGSIELFLQVQKSMEGEMISQREYYLLGVDIFKTLALSKQHRPVPAKEYLEKCYSSYCALIESSNAVASKIEDKLCPIEPFIPNPIPRTELPRTLSLELQNTV</sequence>
<protein>
    <recommendedName>
        <fullName evidence="3">SLATT domain-containing protein</fullName>
    </recommendedName>
</protein>
<keyword evidence="1" id="KW-0472">Membrane</keyword>
<proteinExistence type="predicted"/>
<feature type="transmembrane region" description="Helical" evidence="1">
    <location>
        <begin position="40"/>
        <end position="62"/>
    </location>
</feature>
<keyword evidence="1" id="KW-1133">Transmembrane helix</keyword>
<name>A0A6C0AIN9_9ZZZZ</name>
<dbReference type="EMBL" id="MN740630">
    <property type="protein sequence ID" value="QHS79323.1"/>
    <property type="molecule type" value="Genomic_DNA"/>
</dbReference>
<reference evidence="2" key="1">
    <citation type="journal article" date="2020" name="Nature">
        <title>Giant virus diversity and host interactions through global metagenomics.</title>
        <authorList>
            <person name="Schulz F."/>
            <person name="Roux S."/>
            <person name="Paez-Espino D."/>
            <person name="Jungbluth S."/>
            <person name="Walsh D.A."/>
            <person name="Denef V.J."/>
            <person name="McMahon K.D."/>
            <person name="Konstantinidis K.T."/>
            <person name="Eloe-Fadrosh E.A."/>
            <person name="Kyrpides N.C."/>
            <person name="Woyke T."/>
        </authorList>
    </citation>
    <scope>NUCLEOTIDE SEQUENCE</scope>
    <source>
        <strain evidence="2">GVMAG-S-1035118-87</strain>
    </source>
</reference>
<dbReference type="AlphaFoldDB" id="A0A6C0AIN9"/>
<evidence type="ECO:0000313" key="2">
    <source>
        <dbReference type="EMBL" id="QHS79323.1"/>
    </source>
</evidence>
<keyword evidence="1" id="KW-0812">Transmembrane</keyword>
<evidence type="ECO:0008006" key="3">
    <source>
        <dbReference type="Google" id="ProtNLM"/>
    </source>
</evidence>
<evidence type="ECO:0000256" key="1">
    <source>
        <dbReference type="SAM" id="Phobius"/>
    </source>
</evidence>
<accession>A0A6C0AIN9</accession>
<organism evidence="2">
    <name type="scientific">viral metagenome</name>
    <dbReference type="NCBI Taxonomy" id="1070528"/>
    <lineage>
        <taxon>unclassified sequences</taxon>
        <taxon>metagenomes</taxon>
        <taxon>organismal metagenomes</taxon>
    </lineage>
</organism>
<feature type="transmembrane region" description="Helical" evidence="1">
    <location>
        <begin position="68"/>
        <end position="89"/>
    </location>
</feature>